<evidence type="ECO:0000313" key="2">
    <source>
        <dbReference type="Proteomes" id="UP000629619"/>
    </source>
</evidence>
<name>A0A919NDK7_9ACTN</name>
<evidence type="ECO:0000313" key="1">
    <source>
        <dbReference type="EMBL" id="GIF09282.1"/>
    </source>
</evidence>
<gene>
    <name evidence="1" type="ORF">Asi03nite_68200</name>
</gene>
<keyword evidence="2" id="KW-1185">Reference proteome</keyword>
<dbReference type="Proteomes" id="UP000629619">
    <property type="component" value="Unassembled WGS sequence"/>
</dbReference>
<dbReference type="AlphaFoldDB" id="A0A919NDK7"/>
<sequence>MFIEADGDDPAVVVVMLQAPTWEFHFLAQLSDLARLRSIRDADWATRSALQIGEAGGIPVHWCINTDATVSALIGEDDETWHIAFVMPVDAIDRLAAEAVDLLPT</sequence>
<proteinExistence type="predicted"/>
<protein>
    <submittedName>
        <fullName evidence="1">Uncharacterized protein</fullName>
    </submittedName>
</protein>
<dbReference type="EMBL" id="BOMW01000080">
    <property type="protein sequence ID" value="GIF09282.1"/>
    <property type="molecule type" value="Genomic_DNA"/>
</dbReference>
<organism evidence="1 2">
    <name type="scientific">Actinoplanes siamensis</name>
    <dbReference type="NCBI Taxonomy" id="1223317"/>
    <lineage>
        <taxon>Bacteria</taxon>
        <taxon>Bacillati</taxon>
        <taxon>Actinomycetota</taxon>
        <taxon>Actinomycetes</taxon>
        <taxon>Micromonosporales</taxon>
        <taxon>Micromonosporaceae</taxon>
        <taxon>Actinoplanes</taxon>
    </lineage>
</organism>
<comment type="caution">
    <text evidence="1">The sequence shown here is derived from an EMBL/GenBank/DDBJ whole genome shotgun (WGS) entry which is preliminary data.</text>
</comment>
<reference evidence="1" key="1">
    <citation type="submission" date="2021-01" db="EMBL/GenBank/DDBJ databases">
        <title>Whole genome shotgun sequence of Actinoplanes siamensis NBRC 109076.</title>
        <authorList>
            <person name="Komaki H."/>
            <person name="Tamura T."/>
        </authorList>
    </citation>
    <scope>NUCLEOTIDE SEQUENCE</scope>
    <source>
        <strain evidence="1">NBRC 109076</strain>
    </source>
</reference>
<accession>A0A919NDK7</accession>